<proteinExistence type="predicted"/>
<name>A0ACC0VYI0_9STRA</name>
<dbReference type="EMBL" id="CM047584">
    <property type="protein sequence ID" value="KAI9911588.1"/>
    <property type="molecule type" value="Genomic_DNA"/>
</dbReference>
<dbReference type="Proteomes" id="UP001163321">
    <property type="component" value="Chromosome 5"/>
</dbReference>
<keyword evidence="2" id="KW-1185">Reference proteome</keyword>
<comment type="caution">
    <text evidence="1">The sequence shown here is derived from an EMBL/GenBank/DDBJ whole genome shotgun (WGS) entry which is preliminary data.</text>
</comment>
<organism evidence="1 2">
    <name type="scientific">Peronosclerospora sorghi</name>
    <dbReference type="NCBI Taxonomy" id="230839"/>
    <lineage>
        <taxon>Eukaryota</taxon>
        <taxon>Sar</taxon>
        <taxon>Stramenopiles</taxon>
        <taxon>Oomycota</taxon>
        <taxon>Peronosporomycetes</taxon>
        <taxon>Peronosporales</taxon>
        <taxon>Peronosporaceae</taxon>
        <taxon>Peronosclerospora</taxon>
    </lineage>
</organism>
<gene>
    <name evidence="1" type="ORF">PsorP6_009858</name>
</gene>
<protein>
    <submittedName>
        <fullName evidence="1">Uncharacterized protein</fullName>
    </submittedName>
</protein>
<evidence type="ECO:0000313" key="2">
    <source>
        <dbReference type="Proteomes" id="UP001163321"/>
    </source>
</evidence>
<sequence>MRSNDKQKIIVAGIPKTLDNTQLSDLFSKFGTVAEAQVVLDDVSKTSRGFGFVTFTATSAMRAAIKNMHRKVLEGRTLNVRQILSKERYQKQTKDIPDPSKRLCWLLRKGKCTKGSECPFSHVVQDGEFGTCFNFKQTGECKHGEKCKFIHSKPNEETETNQQGSEETLKRASKVETKKRVCYGFQHGRCHRGQKCFFAHEMLEMETNVPTNVEKKANMKRRREETDDDEMEKATVPSIDHVKQRRLETSIDAKEREGNMMKKTMDLTGLAAHVRNFVAHQKSKAQEQKRVGPPKSELETKVHLTGEEHEENDRQVHDKALKRPVTSDRSTSDGVRNHSVGVSGSGSKTTVNKETMRATRDKLMLERRSKRLAKKKALLKLKTKGEVELEA</sequence>
<reference evidence="1 2" key="1">
    <citation type="journal article" date="2022" name="bioRxiv">
        <title>The genome of the oomycete Peronosclerospora sorghi, a cosmopolitan pathogen of maize and sorghum, is inflated with dispersed pseudogenes.</title>
        <authorList>
            <person name="Fletcher K."/>
            <person name="Martin F."/>
            <person name="Isakeit T."/>
            <person name="Cavanaugh K."/>
            <person name="Magill C."/>
            <person name="Michelmore R."/>
        </authorList>
    </citation>
    <scope>NUCLEOTIDE SEQUENCE [LARGE SCALE GENOMIC DNA]</scope>
    <source>
        <strain evidence="1">P6</strain>
    </source>
</reference>
<evidence type="ECO:0000313" key="1">
    <source>
        <dbReference type="EMBL" id="KAI9911588.1"/>
    </source>
</evidence>
<accession>A0ACC0VYI0</accession>